<comment type="caution">
    <text evidence="2">The sequence shown here is derived from an EMBL/GenBank/DDBJ whole genome shotgun (WGS) entry which is preliminary data.</text>
</comment>
<organism evidence="2 3">
    <name type="scientific">Streptomyces macrosporus</name>
    <dbReference type="NCBI Taxonomy" id="44032"/>
    <lineage>
        <taxon>Bacteria</taxon>
        <taxon>Bacillati</taxon>
        <taxon>Actinomycetota</taxon>
        <taxon>Actinomycetes</taxon>
        <taxon>Kitasatosporales</taxon>
        <taxon>Streptomycetaceae</taxon>
        <taxon>Streptomyces</taxon>
    </lineage>
</organism>
<dbReference type="EMBL" id="BAAASZ010000007">
    <property type="protein sequence ID" value="GAA2429108.1"/>
    <property type="molecule type" value="Genomic_DNA"/>
</dbReference>
<name>A0ABN3JGG6_9ACTN</name>
<sequence>MDPTGPEASAVPTRPFHDADRGEVLAALRAGLAADARRFRRLLSLVRGHRPRLAPREDYLWLEQALQAELRRGALWDLSGGRDRTSGSRTAREGGGSSPWSSRHHRASCAPAGDMRRDPSRSMLVT</sequence>
<feature type="region of interest" description="Disordered" evidence="1">
    <location>
        <begin position="1"/>
        <end position="20"/>
    </location>
</feature>
<reference evidence="2 3" key="1">
    <citation type="journal article" date="2019" name="Int. J. Syst. Evol. Microbiol.">
        <title>The Global Catalogue of Microorganisms (GCM) 10K type strain sequencing project: providing services to taxonomists for standard genome sequencing and annotation.</title>
        <authorList>
            <consortium name="The Broad Institute Genomics Platform"/>
            <consortium name="The Broad Institute Genome Sequencing Center for Infectious Disease"/>
            <person name="Wu L."/>
            <person name="Ma J."/>
        </authorList>
    </citation>
    <scope>NUCLEOTIDE SEQUENCE [LARGE SCALE GENOMIC DNA]</scope>
    <source>
        <strain evidence="2 3">JCM 6305</strain>
    </source>
</reference>
<feature type="region of interest" description="Disordered" evidence="1">
    <location>
        <begin position="77"/>
        <end position="126"/>
    </location>
</feature>
<evidence type="ECO:0000313" key="3">
    <source>
        <dbReference type="Proteomes" id="UP001501638"/>
    </source>
</evidence>
<accession>A0ABN3JGG6</accession>
<evidence type="ECO:0000256" key="1">
    <source>
        <dbReference type="SAM" id="MobiDB-lite"/>
    </source>
</evidence>
<evidence type="ECO:0000313" key="2">
    <source>
        <dbReference type="EMBL" id="GAA2429108.1"/>
    </source>
</evidence>
<gene>
    <name evidence="2" type="ORF">GCM10010405_09870</name>
</gene>
<dbReference type="Proteomes" id="UP001501638">
    <property type="component" value="Unassembled WGS sequence"/>
</dbReference>
<proteinExistence type="predicted"/>
<keyword evidence="3" id="KW-1185">Reference proteome</keyword>
<feature type="compositionally biased region" description="Basic and acidic residues" evidence="1">
    <location>
        <begin position="77"/>
        <end position="92"/>
    </location>
</feature>
<protein>
    <submittedName>
        <fullName evidence="2">Uncharacterized protein</fullName>
    </submittedName>
</protein>